<dbReference type="KEGG" id="haz:A9404_00470"/>
<reference evidence="3 4" key="1">
    <citation type="submission" date="2016-06" db="EMBL/GenBank/DDBJ databases">
        <title>Insight into the functional genes involving in sulfur oxidation in Pearl River water.</title>
        <authorList>
            <person name="Luo J."/>
            <person name="Tan X."/>
            <person name="Lin W."/>
        </authorList>
    </citation>
    <scope>NUCLEOTIDE SEQUENCE [LARGE SCALE GENOMIC DNA]</scope>
    <source>
        <strain evidence="3 4">LS2</strain>
    </source>
</reference>
<evidence type="ECO:0000313" key="3">
    <source>
        <dbReference type="EMBL" id="ANJ66054.1"/>
    </source>
</evidence>
<dbReference type="Pfam" id="PF23843">
    <property type="entry name" value="DUF7210"/>
    <property type="match status" value="1"/>
</dbReference>
<accession>A0A191ZDW2</accession>
<keyword evidence="4" id="KW-1185">Reference proteome</keyword>
<organism evidence="3 4">
    <name type="scientific">Halothiobacillus diazotrophicus</name>
    <dbReference type="NCBI Taxonomy" id="1860122"/>
    <lineage>
        <taxon>Bacteria</taxon>
        <taxon>Pseudomonadati</taxon>
        <taxon>Pseudomonadota</taxon>
        <taxon>Gammaproteobacteria</taxon>
        <taxon>Chromatiales</taxon>
        <taxon>Halothiobacillaceae</taxon>
        <taxon>Halothiobacillus</taxon>
    </lineage>
</organism>
<feature type="region of interest" description="Disordered" evidence="1">
    <location>
        <begin position="1"/>
        <end position="68"/>
    </location>
</feature>
<evidence type="ECO:0000256" key="1">
    <source>
        <dbReference type="SAM" id="MobiDB-lite"/>
    </source>
</evidence>
<dbReference type="EMBL" id="CP016027">
    <property type="protein sequence ID" value="ANJ66054.1"/>
    <property type="molecule type" value="Genomic_DNA"/>
</dbReference>
<protein>
    <recommendedName>
        <fullName evidence="2">DUF7210 domain-containing protein</fullName>
    </recommendedName>
</protein>
<sequence length="92" mass="9501">MANKRTADTAAASTPVEDTPVETPQAGQTPEASTETGSPAQQSTPPGDFVAVEPLLHDGDRYAPGDSLPELTERQATDLLKAGVIIQGVSKT</sequence>
<dbReference type="AlphaFoldDB" id="A0A191ZDW2"/>
<dbReference type="InterPro" id="IPR055634">
    <property type="entry name" value="DUF7210"/>
</dbReference>
<name>A0A191ZDW2_9GAMM</name>
<gene>
    <name evidence="3" type="ORF">A9404_00470</name>
</gene>
<proteinExistence type="predicted"/>
<feature type="compositionally biased region" description="Polar residues" evidence="1">
    <location>
        <begin position="25"/>
        <end position="45"/>
    </location>
</feature>
<dbReference type="RefSeq" id="WP_066097669.1">
    <property type="nucleotide sequence ID" value="NZ_CP016027.1"/>
</dbReference>
<evidence type="ECO:0000313" key="4">
    <source>
        <dbReference type="Proteomes" id="UP000078596"/>
    </source>
</evidence>
<dbReference type="Proteomes" id="UP000078596">
    <property type="component" value="Chromosome"/>
</dbReference>
<feature type="domain" description="DUF7210" evidence="2">
    <location>
        <begin position="50"/>
        <end position="85"/>
    </location>
</feature>
<evidence type="ECO:0000259" key="2">
    <source>
        <dbReference type="Pfam" id="PF23843"/>
    </source>
</evidence>
<dbReference type="STRING" id="1860122.A9404_00470"/>